<dbReference type="EMBL" id="VSSQ01000473">
    <property type="protein sequence ID" value="MPL95592.1"/>
    <property type="molecule type" value="Genomic_DNA"/>
</dbReference>
<dbReference type="SUPFAM" id="SSF81886">
    <property type="entry name" value="Helical scaffold and wing domains of SecA"/>
    <property type="match status" value="1"/>
</dbReference>
<dbReference type="PANTHER" id="PTHR33747">
    <property type="entry name" value="UPF0225 PROTEIN SCO1677"/>
    <property type="match status" value="1"/>
</dbReference>
<evidence type="ECO:0000313" key="2">
    <source>
        <dbReference type="EMBL" id="MPL95592.1"/>
    </source>
</evidence>
<feature type="compositionally biased region" description="Gly residues" evidence="1">
    <location>
        <begin position="33"/>
        <end position="42"/>
    </location>
</feature>
<comment type="caution">
    <text evidence="2">The sequence shown here is derived from an EMBL/GenBank/DDBJ whole genome shotgun (WGS) entry which is preliminary data.</text>
</comment>
<dbReference type="AlphaFoldDB" id="A0A644VYP2"/>
<proteinExistence type="predicted"/>
<evidence type="ECO:0000256" key="1">
    <source>
        <dbReference type="SAM" id="MobiDB-lite"/>
    </source>
</evidence>
<name>A0A644VYP2_9ZZZZ</name>
<organism evidence="2">
    <name type="scientific">bioreactor metagenome</name>
    <dbReference type="NCBI Taxonomy" id="1076179"/>
    <lineage>
        <taxon>unclassified sequences</taxon>
        <taxon>metagenomes</taxon>
        <taxon>ecological metagenomes</taxon>
    </lineage>
</organism>
<feature type="compositionally biased region" description="Basic and acidic residues" evidence="1">
    <location>
        <begin position="17"/>
        <end position="28"/>
    </location>
</feature>
<protein>
    <submittedName>
        <fullName evidence="2">Protein translocase subunit SecA</fullName>
    </submittedName>
</protein>
<accession>A0A644VYP2</accession>
<gene>
    <name evidence="2" type="primary">secA_14</name>
    <name evidence="2" type="ORF">SDC9_41764</name>
</gene>
<dbReference type="InterPro" id="IPR036266">
    <property type="entry name" value="SecA_Wing/Scaffold_sf"/>
</dbReference>
<dbReference type="Gene3D" id="3.10.450.50">
    <property type="match status" value="1"/>
</dbReference>
<dbReference type="InterPro" id="IPR004027">
    <property type="entry name" value="SEC_C_motif"/>
</dbReference>
<dbReference type="Pfam" id="PF02810">
    <property type="entry name" value="SEC-C"/>
    <property type="match status" value="1"/>
</dbReference>
<sequence>MTASIQEDTVKMLMRVKPQEKVQRKEVAKITGTSGGDLGGTGKPQPVVKKDKKVGRNDPCPCGSGKKYKKCCGANEEE</sequence>
<dbReference type="PANTHER" id="PTHR33747:SF1">
    <property type="entry name" value="ADENYLATE CYCLASE-ASSOCIATED CAP C-TERMINAL DOMAIN-CONTAINING PROTEIN"/>
    <property type="match status" value="1"/>
</dbReference>
<dbReference type="SUPFAM" id="SSF103642">
    <property type="entry name" value="Sec-C motif"/>
    <property type="match status" value="1"/>
</dbReference>
<feature type="region of interest" description="Disordered" evidence="1">
    <location>
        <begin position="16"/>
        <end position="56"/>
    </location>
</feature>
<reference evidence="2" key="1">
    <citation type="submission" date="2019-08" db="EMBL/GenBank/DDBJ databases">
        <authorList>
            <person name="Kucharzyk K."/>
            <person name="Murdoch R.W."/>
            <person name="Higgins S."/>
            <person name="Loffler F."/>
        </authorList>
    </citation>
    <scope>NUCLEOTIDE SEQUENCE</scope>
</reference>